<evidence type="ECO:0000313" key="2">
    <source>
        <dbReference type="Proteomes" id="UP000027920"/>
    </source>
</evidence>
<dbReference type="GeneID" id="25281269"/>
<protein>
    <submittedName>
        <fullName evidence="1">Uncharacterized protein</fullName>
    </submittedName>
</protein>
<proteinExistence type="predicted"/>
<sequence length="499" mass="55682">MIPAMIVRNVTKNLVLVAIIISFAPISTFLLAANYFYLCCFPRSSVRRRLRKTPGFEPKTILLSGINTPQGLCLARAFYDTGHNVIGVDGEPGGIPVPPRFSKTVHKFYVLNMTLADGMTNEYVRRLTETIENEGVDLWVNCATGANPSLEAQVKAKIEQTTKCRCFALSPDNASRFTTRETFLSYMHSLGLPVPEVHQVRSRDELHKVLNKSLGRRKYLLHAPKEPNHCRARTPLPRRTLSQTYNLVSRIDISQSSPWRLEQDTGELEKYSTFGIIVHGQVKAFAASFSTADSSIHLLDPQSALSQSMLRFVSSFAESQGSGFSIHLGIDFCVEDWVTVTGVVKTILPVEISNQAHKNTLLFQGMSGSVQLTRAYLACLQPVGSLGKKEEGLTSLHPHHDALEDPFMPESKIVSVYNFGELVSRLAVGPLTGLLTLRNTPKAFSRNLVLLVNRLFLWTDDSYSINDPVPFWWHYQVYVPFGIIKNIVRGQLASCRLDG</sequence>
<name>A0A072PEX2_9EURO</name>
<dbReference type="RefSeq" id="XP_013261016.1">
    <property type="nucleotide sequence ID" value="XM_013405562.1"/>
</dbReference>
<organism evidence="1 2">
    <name type="scientific">Exophiala aquamarina CBS 119918</name>
    <dbReference type="NCBI Taxonomy" id="1182545"/>
    <lineage>
        <taxon>Eukaryota</taxon>
        <taxon>Fungi</taxon>
        <taxon>Dikarya</taxon>
        <taxon>Ascomycota</taxon>
        <taxon>Pezizomycotina</taxon>
        <taxon>Eurotiomycetes</taxon>
        <taxon>Chaetothyriomycetidae</taxon>
        <taxon>Chaetothyriales</taxon>
        <taxon>Herpotrichiellaceae</taxon>
        <taxon>Exophiala</taxon>
    </lineage>
</organism>
<accession>A0A072PEX2</accession>
<gene>
    <name evidence="1" type="ORF">A1O9_06352</name>
</gene>
<dbReference type="OrthoDB" id="186626at2759"/>
<dbReference type="HOGENOM" id="CLU_026180_1_0_1"/>
<dbReference type="AlphaFoldDB" id="A0A072PEX2"/>
<evidence type="ECO:0000313" key="1">
    <source>
        <dbReference type="EMBL" id="KEF58426.1"/>
    </source>
</evidence>
<dbReference type="VEuPathDB" id="FungiDB:A1O9_06352"/>
<dbReference type="Proteomes" id="UP000027920">
    <property type="component" value="Unassembled WGS sequence"/>
</dbReference>
<keyword evidence="2" id="KW-1185">Reference proteome</keyword>
<dbReference type="EMBL" id="AMGV01000004">
    <property type="protein sequence ID" value="KEF58426.1"/>
    <property type="molecule type" value="Genomic_DNA"/>
</dbReference>
<reference evidence="1 2" key="1">
    <citation type="submission" date="2013-03" db="EMBL/GenBank/DDBJ databases">
        <title>The Genome Sequence of Exophiala aquamarina CBS 119918.</title>
        <authorList>
            <consortium name="The Broad Institute Genomics Platform"/>
            <person name="Cuomo C."/>
            <person name="de Hoog S."/>
            <person name="Gorbushina A."/>
            <person name="Walker B."/>
            <person name="Young S.K."/>
            <person name="Zeng Q."/>
            <person name="Gargeya S."/>
            <person name="Fitzgerald M."/>
            <person name="Haas B."/>
            <person name="Abouelleil A."/>
            <person name="Allen A.W."/>
            <person name="Alvarado L."/>
            <person name="Arachchi H.M."/>
            <person name="Berlin A.M."/>
            <person name="Chapman S.B."/>
            <person name="Gainer-Dewar J."/>
            <person name="Goldberg J."/>
            <person name="Griggs A."/>
            <person name="Gujja S."/>
            <person name="Hansen M."/>
            <person name="Howarth C."/>
            <person name="Imamovic A."/>
            <person name="Ireland A."/>
            <person name="Larimer J."/>
            <person name="McCowan C."/>
            <person name="Murphy C."/>
            <person name="Pearson M."/>
            <person name="Poon T.W."/>
            <person name="Priest M."/>
            <person name="Roberts A."/>
            <person name="Saif S."/>
            <person name="Shea T."/>
            <person name="Sisk P."/>
            <person name="Sykes S."/>
            <person name="Wortman J."/>
            <person name="Nusbaum C."/>
            <person name="Birren B."/>
        </authorList>
    </citation>
    <scope>NUCLEOTIDE SEQUENCE [LARGE SCALE GENOMIC DNA]</scope>
    <source>
        <strain evidence="1 2">CBS 119918</strain>
    </source>
</reference>
<comment type="caution">
    <text evidence="1">The sequence shown here is derived from an EMBL/GenBank/DDBJ whole genome shotgun (WGS) entry which is preliminary data.</text>
</comment>